<name>A0A8J3Q288_9ACTN</name>
<gene>
    <name evidence="1" type="ORF">Rhe02_05120</name>
</gene>
<dbReference type="Proteomes" id="UP000612899">
    <property type="component" value="Unassembled WGS sequence"/>
</dbReference>
<keyword evidence="2" id="KW-1185">Reference proteome</keyword>
<dbReference type="EMBL" id="BONY01000002">
    <property type="protein sequence ID" value="GIH02445.1"/>
    <property type="molecule type" value="Genomic_DNA"/>
</dbReference>
<reference evidence="1" key="1">
    <citation type="submission" date="2021-01" db="EMBL/GenBank/DDBJ databases">
        <title>Whole genome shotgun sequence of Rhizocola hellebori NBRC 109834.</title>
        <authorList>
            <person name="Komaki H."/>
            <person name="Tamura T."/>
        </authorList>
    </citation>
    <scope>NUCLEOTIDE SEQUENCE</scope>
    <source>
        <strain evidence="1">NBRC 109834</strain>
    </source>
</reference>
<dbReference type="Gene3D" id="3.40.50.300">
    <property type="entry name" value="P-loop containing nucleotide triphosphate hydrolases"/>
    <property type="match status" value="1"/>
</dbReference>
<evidence type="ECO:0000313" key="2">
    <source>
        <dbReference type="Proteomes" id="UP000612899"/>
    </source>
</evidence>
<sequence length="206" mass="22247">MAGPGIDANTPAAQVAQAWGMAYVNLVERLREHHQAKTDLGLLMKPYLDAGMLVPGELLVQMVIAGLGAAQSWMVKSFPHSRAHAQLLTDHGYLPDLLVELCLDEASQLDRMGGWRQCAKCGVKRHLFTHPPTRVGVCDPCGAPYPALPDHLRSMCLEKIADYRERTDDVVGYYQGRSRLVRVSAQGGGEATSARFAAALGGSVAP</sequence>
<accession>A0A8J3Q288</accession>
<evidence type="ECO:0008006" key="3">
    <source>
        <dbReference type="Google" id="ProtNLM"/>
    </source>
</evidence>
<comment type="caution">
    <text evidence="1">The sequence shown here is derived from an EMBL/GenBank/DDBJ whole genome shotgun (WGS) entry which is preliminary data.</text>
</comment>
<dbReference type="AlphaFoldDB" id="A0A8J3Q288"/>
<evidence type="ECO:0000313" key="1">
    <source>
        <dbReference type="EMBL" id="GIH02445.1"/>
    </source>
</evidence>
<protein>
    <recommendedName>
        <fullName evidence="3">Adenylate kinase</fullName>
    </recommendedName>
</protein>
<proteinExistence type="predicted"/>
<dbReference type="InterPro" id="IPR027417">
    <property type="entry name" value="P-loop_NTPase"/>
</dbReference>
<dbReference type="Pfam" id="PF00406">
    <property type="entry name" value="ADK"/>
    <property type="match status" value="1"/>
</dbReference>
<dbReference type="SUPFAM" id="SSF52540">
    <property type="entry name" value="P-loop containing nucleoside triphosphate hydrolases"/>
    <property type="match status" value="1"/>
</dbReference>
<organism evidence="1 2">
    <name type="scientific">Rhizocola hellebori</name>
    <dbReference type="NCBI Taxonomy" id="1392758"/>
    <lineage>
        <taxon>Bacteria</taxon>
        <taxon>Bacillati</taxon>
        <taxon>Actinomycetota</taxon>
        <taxon>Actinomycetes</taxon>
        <taxon>Micromonosporales</taxon>
        <taxon>Micromonosporaceae</taxon>
        <taxon>Rhizocola</taxon>
    </lineage>
</organism>